<dbReference type="InterPro" id="IPR021917">
    <property type="entry name" value="Unchr_Zn-peptidase-like"/>
</dbReference>
<accession>M1V734</accession>
<evidence type="ECO:0008006" key="3">
    <source>
        <dbReference type="Google" id="ProtNLM"/>
    </source>
</evidence>
<proteinExistence type="predicted"/>
<protein>
    <recommendedName>
        <fullName evidence="3">Zinc metalloproteinase</fullName>
    </recommendedName>
</protein>
<keyword evidence="2" id="KW-1185">Reference proteome</keyword>
<dbReference type="OrthoDB" id="74460at2759"/>
<dbReference type="Proteomes" id="UP000007014">
    <property type="component" value="Chromosome 19"/>
</dbReference>
<dbReference type="RefSeq" id="XP_005538771.1">
    <property type="nucleotide sequence ID" value="XM_005538714.1"/>
</dbReference>
<dbReference type="OMA" id="YQGFDAP"/>
<reference evidence="1 2" key="1">
    <citation type="journal article" date="2004" name="Nature">
        <title>Genome sequence of the ultrasmall unicellular red alga Cyanidioschyzon merolae 10D.</title>
        <authorList>
            <person name="Matsuzaki M."/>
            <person name="Misumi O."/>
            <person name="Shin-i T."/>
            <person name="Maruyama S."/>
            <person name="Takahara M."/>
            <person name="Miyagishima S."/>
            <person name="Mori T."/>
            <person name="Nishida K."/>
            <person name="Yagisawa F."/>
            <person name="Nishida K."/>
            <person name="Yoshida Y."/>
            <person name="Nishimura Y."/>
            <person name="Nakao S."/>
            <person name="Kobayashi T."/>
            <person name="Momoyama Y."/>
            <person name="Higashiyama T."/>
            <person name="Minoda A."/>
            <person name="Sano M."/>
            <person name="Nomoto H."/>
            <person name="Oishi K."/>
            <person name="Hayashi H."/>
            <person name="Ohta F."/>
            <person name="Nishizaka S."/>
            <person name="Haga S."/>
            <person name="Miura S."/>
            <person name="Morishita T."/>
            <person name="Kabeya Y."/>
            <person name="Terasawa K."/>
            <person name="Suzuki Y."/>
            <person name="Ishii Y."/>
            <person name="Asakawa S."/>
            <person name="Takano H."/>
            <person name="Ohta N."/>
            <person name="Kuroiwa H."/>
            <person name="Tanaka K."/>
            <person name="Shimizu N."/>
            <person name="Sugano S."/>
            <person name="Sato N."/>
            <person name="Nozaki H."/>
            <person name="Ogasawara N."/>
            <person name="Kohara Y."/>
            <person name="Kuroiwa T."/>
        </authorList>
    </citation>
    <scope>NUCLEOTIDE SEQUENCE [LARGE SCALE GENOMIC DNA]</scope>
    <source>
        <strain evidence="1 2">10D</strain>
    </source>
</reference>
<organism evidence="1 2">
    <name type="scientific">Cyanidioschyzon merolae (strain NIES-3377 / 10D)</name>
    <name type="common">Unicellular red alga</name>
    <dbReference type="NCBI Taxonomy" id="280699"/>
    <lineage>
        <taxon>Eukaryota</taxon>
        <taxon>Rhodophyta</taxon>
        <taxon>Bangiophyceae</taxon>
        <taxon>Cyanidiales</taxon>
        <taxon>Cyanidiaceae</taxon>
        <taxon>Cyanidioschyzon</taxon>
    </lineage>
</organism>
<evidence type="ECO:0000313" key="2">
    <source>
        <dbReference type="Proteomes" id="UP000007014"/>
    </source>
</evidence>
<reference evidence="1 2" key="2">
    <citation type="journal article" date="2007" name="BMC Biol.">
        <title>A 100%-complete sequence reveals unusually simple genomic features in the hot-spring red alga Cyanidioschyzon merolae.</title>
        <authorList>
            <person name="Nozaki H."/>
            <person name="Takano H."/>
            <person name="Misumi O."/>
            <person name="Terasawa K."/>
            <person name="Matsuzaki M."/>
            <person name="Maruyama S."/>
            <person name="Nishida K."/>
            <person name="Yagisawa F."/>
            <person name="Yoshida Y."/>
            <person name="Fujiwara T."/>
            <person name="Takio S."/>
            <person name="Tamura K."/>
            <person name="Chung S.J."/>
            <person name="Nakamura S."/>
            <person name="Kuroiwa H."/>
            <person name="Tanaka K."/>
            <person name="Sato N."/>
            <person name="Kuroiwa T."/>
        </authorList>
    </citation>
    <scope>NUCLEOTIDE SEQUENCE [LARGE SCALE GENOMIC DNA]</scope>
    <source>
        <strain evidence="1 2">10D</strain>
    </source>
</reference>
<dbReference type="SUPFAM" id="SSF55486">
    <property type="entry name" value="Metalloproteases ('zincins'), catalytic domain"/>
    <property type="match status" value="1"/>
</dbReference>
<dbReference type="HOGENOM" id="CLU_516191_0_0_1"/>
<name>M1V734_CYAM1</name>
<dbReference type="InterPro" id="IPR053002">
    <property type="entry name" value="Metalloproteinase_M10B"/>
</dbReference>
<dbReference type="AlphaFoldDB" id="M1V734"/>
<gene>
    <name evidence="1" type="ORF">CYME_CMS097C</name>
</gene>
<dbReference type="GeneID" id="16997524"/>
<dbReference type="EMBL" id="AP006501">
    <property type="protein sequence ID" value="BAM82735.1"/>
    <property type="molecule type" value="Genomic_DNA"/>
</dbReference>
<sequence>MVRWRVENLRPDEAVTFPLLLICGQVPLNEHLTCVVVYLANAQPGSLVAEQQRTPWPVRNCDGRFRALVWLQPGVNLVAAGPLSGPAKLQFRVHYLDVPWDYVVRAVYVVPRDAVEVRFQAPPDEDCMLASAVRRFALALRLMQTAAAELLHEQGLGHLSFCIERMSAACATPLPGNIEEIHCAYDVPVHVRRLSRTRAELHALSGDALWGMIAEELSNISNRQQCIDVAVMSFTSKDASTGRVYGHTALGGGTLALFGSSGMYAWPQTLSEVPKRFSDRRRVDSINFFDDSAGRGERWALASTTIGAMLHELGHCLSLPHPCRGGGIMARGFDYFYRLFTVQDPDPEREAHEPHWDRSAACRLHFHRHFVGALAVVEQIEPDWASFTAQPAASPLPSPERLEHDARVPYQVANAPHASVTRMLPVTNGASASERPSHPLHAVGRSPRITLDANGFVHIFAPNGIGHIGYYVDGDVADHDEFLDSARPVEYFQIALDDIRRRCRIQKPTSTLRISCIDHLGEINEQAV</sequence>
<dbReference type="Pfam" id="PF12044">
    <property type="entry name" value="Metallopep"/>
    <property type="match status" value="1"/>
</dbReference>
<dbReference type="PANTHER" id="PTHR21054">
    <property type="entry name" value="ZINC METALLOPROTEINASE-RELATED"/>
    <property type="match status" value="1"/>
</dbReference>
<dbReference type="Gramene" id="CMS097CT">
    <property type="protein sequence ID" value="CMS097CT"/>
    <property type="gene ID" value="CMS097C"/>
</dbReference>
<dbReference type="KEGG" id="cme:CYME_CMS097C"/>
<evidence type="ECO:0000313" key="1">
    <source>
        <dbReference type="EMBL" id="BAM82735.1"/>
    </source>
</evidence>
<dbReference type="PANTHER" id="PTHR21054:SF2">
    <property type="entry name" value="MIP04191P"/>
    <property type="match status" value="1"/>
</dbReference>
<dbReference type="eggNOG" id="KOG4525">
    <property type="taxonomic scope" value="Eukaryota"/>
</dbReference>